<feature type="binding site" evidence="2">
    <location>
        <position position="418"/>
    </location>
    <ligand>
        <name>L-glutamate</name>
        <dbReference type="ChEBI" id="CHEBI:29985"/>
    </ligand>
</feature>
<dbReference type="Gene3D" id="3.60.20.40">
    <property type="match status" value="2"/>
</dbReference>
<dbReference type="FunCoup" id="G2XBG9">
    <property type="interactions" value="151"/>
</dbReference>
<keyword evidence="4" id="KW-1185">Reference proteome</keyword>
<organism evidence="3 4">
    <name type="scientific">Verticillium dahliae (strain VdLs.17 / ATCC MYA-4575 / FGSC 10137)</name>
    <name type="common">Verticillium wilt</name>
    <dbReference type="NCBI Taxonomy" id="498257"/>
    <lineage>
        <taxon>Eukaryota</taxon>
        <taxon>Fungi</taxon>
        <taxon>Dikarya</taxon>
        <taxon>Ascomycota</taxon>
        <taxon>Pezizomycotina</taxon>
        <taxon>Sordariomycetes</taxon>
        <taxon>Hypocreomycetidae</taxon>
        <taxon>Glomerellales</taxon>
        <taxon>Plectosphaerellaceae</taxon>
        <taxon>Verticillium</taxon>
    </lineage>
</organism>
<evidence type="ECO:0000313" key="3">
    <source>
        <dbReference type="EMBL" id="EGY16337.1"/>
    </source>
</evidence>
<dbReference type="GO" id="GO:0036374">
    <property type="term" value="F:glutathione hydrolase activity"/>
    <property type="evidence" value="ECO:0007669"/>
    <property type="project" value="InterPro"/>
</dbReference>
<evidence type="ECO:0000313" key="4">
    <source>
        <dbReference type="Proteomes" id="UP000001611"/>
    </source>
</evidence>
<dbReference type="PANTHER" id="PTHR11686:SF62">
    <property type="entry name" value="GLUTATHIONE HYDROLASE"/>
    <property type="match status" value="1"/>
</dbReference>
<proteinExistence type="predicted"/>
<sequence length="546" mass="58504">MYSFDSKIRPQWLLYGSFIWISGSSAAPFSSDQVVLTAQDGAGAVASENMECSRIGRDLLRLGGNAIDAMVGTQLCVGVTSMYHSGIGGGGFALVRTADGEYETIDFRETAPAAATQDMYNDDVHASIEGGLAVGVPSELRGLEYMHEKWGDLAWESVVMPASHLAREGFSVTADMVRYMVAGMKDAGRDFLIDEPSWAEVFAPNGTLLGEGDTMYRTRLADTLTTVAKKGASAFYTGDLAASFVKTVRDADGIMTLEDLTAYRAEIREPLSTTFRNHTLYTTGAPASGAITLNMLKTMEQYPLPPTPATNLTMHRYNEAMRFAYGARSLLGDPDFASLLDNATAAHTRARILDNETQPVGRYAPHALFVPDTHGTSHVVTADSAGRAVSLTSTVNLLFGALLVDPRTGVVLNNEMNDFSIPGVRNAFGFEPSPANFIRPGKRSLSSITPVIVEAPDGALRAVVGAAGGSRIAVAEPRLHDQLMPNEVWLEYTFNNETAASLAEKGHRVKWVREGLSAVQGITVLGSGKFEAASEPRQKNSGGLTA</sequence>
<gene>
    <name evidence="3" type="ORF">VDAG_07501</name>
</gene>
<dbReference type="STRING" id="498257.G2XBG9"/>
<dbReference type="OMA" id="SFWPRTW"/>
<dbReference type="KEGG" id="vda:VDAG_07501"/>
<dbReference type="OrthoDB" id="1081007at2759"/>
<dbReference type="GeneID" id="20708964"/>
<dbReference type="AlphaFoldDB" id="G2XBG9"/>
<dbReference type="eggNOG" id="KOG2410">
    <property type="taxonomic scope" value="Eukaryota"/>
</dbReference>
<reference evidence="4" key="2">
    <citation type="journal article" date="2011" name="PLoS Pathog.">
        <title>Comparative genomics yields insights into niche adaptation of plant vascular wilt pathogens.</title>
        <authorList>
            <person name="Klosterman S.J."/>
            <person name="Subbarao K.V."/>
            <person name="Kang S."/>
            <person name="Veronese P."/>
            <person name="Gold S.E."/>
            <person name="Thomma B.P.H.J."/>
            <person name="Chen Z."/>
            <person name="Henrissat B."/>
            <person name="Lee Y.-H."/>
            <person name="Park J."/>
            <person name="Garcia-Pedrajas M.D."/>
            <person name="Barbara D.J."/>
            <person name="Anchieta A."/>
            <person name="de Jonge R."/>
            <person name="Santhanam P."/>
            <person name="Maruthachalam K."/>
            <person name="Atallah Z."/>
            <person name="Amyotte S.G."/>
            <person name="Paz Z."/>
            <person name="Inderbitzin P."/>
            <person name="Hayes R.J."/>
            <person name="Heiman D.I."/>
            <person name="Young S."/>
            <person name="Zeng Q."/>
            <person name="Engels R."/>
            <person name="Galagan J."/>
            <person name="Cuomo C.A."/>
            <person name="Dobinson K.F."/>
            <person name="Ma L.-J."/>
        </authorList>
    </citation>
    <scope>NUCLEOTIDE SEQUENCE [LARGE SCALE GENOMIC DNA]</scope>
    <source>
        <strain evidence="4">VdLs.17 / ATCC MYA-4575 / FGSC 10137</strain>
    </source>
</reference>
<dbReference type="InParanoid" id="G2XBG9"/>
<feature type="active site" description="Nucleophile" evidence="1">
    <location>
        <position position="376"/>
    </location>
</feature>
<dbReference type="PANTHER" id="PTHR11686">
    <property type="entry name" value="GAMMA GLUTAMYL TRANSPEPTIDASE"/>
    <property type="match status" value="1"/>
</dbReference>
<feature type="binding site" evidence="2">
    <location>
        <position position="108"/>
    </location>
    <ligand>
        <name>L-glutamate</name>
        <dbReference type="ChEBI" id="CHEBI:29985"/>
    </ligand>
</feature>
<dbReference type="SUPFAM" id="SSF56235">
    <property type="entry name" value="N-terminal nucleophile aminohydrolases (Ntn hydrolases)"/>
    <property type="match status" value="1"/>
</dbReference>
<dbReference type="Gene3D" id="1.10.246.130">
    <property type="match status" value="1"/>
</dbReference>
<dbReference type="MEROPS" id="T03.011"/>
<evidence type="ECO:0000256" key="1">
    <source>
        <dbReference type="PIRSR" id="PIRSR600101-1"/>
    </source>
</evidence>
<dbReference type="GO" id="GO:0006751">
    <property type="term" value="P:glutathione catabolic process"/>
    <property type="evidence" value="ECO:0007669"/>
    <property type="project" value="InterPro"/>
</dbReference>
<protein>
    <submittedName>
        <fullName evidence="3">Gamma-glutamyltranspeptidase</fullName>
    </submittedName>
</protein>
<reference evidence="3 4" key="1">
    <citation type="submission" date="2008-03" db="EMBL/GenBank/DDBJ databases">
        <title>The Genome Sequence of Verticillium dahliae VdLs.17.</title>
        <authorList>
            <consortium name="The Broad Institute Genome Sequencing Platform"/>
            <person name="Ma L.-J.J."/>
            <person name="Klosterman S.J."/>
            <person name="Subbarao K."/>
            <person name="Dobinson K."/>
            <person name="Veronese P."/>
            <person name="Kang S."/>
            <person name="Gold S.E."/>
            <person name="Young S."/>
            <person name="Jaffe D."/>
            <person name="Gnerre S."/>
            <person name="Berlin A."/>
            <person name="Heiman D."/>
            <person name="Hepburn T."/>
            <person name="Sykes S."/>
            <person name="Alvarado L."/>
            <person name="Kodira C.D."/>
            <person name="Lander E."/>
            <person name="Galagan J."/>
            <person name="Nusbaum C."/>
            <person name="Birren B."/>
        </authorList>
    </citation>
    <scope>NUCLEOTIDE SEQUENCE [LARGE SCALE GENOMIC DNA]</scope>
    <source>
        <strain evidence="4">VdLs.17 / ATCC MYA-4575 / FGSC 10137</strain>
    </source>
</reference>
<accession>G2XBG9</accession>
<dbReference type="InterPro" id="IPR029055">
    <property type="entry name" value="Ntn_hydrolases_N"/>
</dbReference>
<name>G2XBG9_VERDV</name>
<dbReference type="HOGENOM" id="CLU_014813_4_0_1"/>
<dbReference type="InterPro" id="IPR043138">
    <property type="entry name" value="GGT_lsub"/>
</dbReference>
<dbReference type="InterPro" id="IPR043137">
    <property type="entry name" value="GGT_ssub_C"/>
</dbReference>
<dbReference type="GO" id="GO:0005886">
    <property type="term" value="C:plasma membrane"/>
    <property type="evidence" value="ECO:0007669"/>
    <property type="project" value="TreeGrafter"/>
</dbReference>
<dbReference type="Pfam" id="PF01019">
    <property type="entry name" value="G_glu_transpept"/>
    <property type="match status" value="2"/>
</dbReference>
<feature type="binding site" evidence="2">
    <location>
        <begin position="394"/>
        <end position="396"/>
    </location>
    <ligand>
        <name>L-glutamate</name>
        <dbReference type="ChEBI" id="CHEBI:29985"/>
    </ligand>
</feature>
<dbReference type="PRINTS" id="PR01210">
    <property type="entry name" value="GGTRANSPTASE"/>
</dbReference>
<feature type="binding site" evidence="2">
    <location>
        <begin position="446"/>
        <end position="447"/>
    </location>
    <ligand>
        <name>L-glutamate</name>
        <dbReference type="ChEBI" id="CHEBI:29985"/>
    </ligand>
</feature>
<dbReference type="EMBL" id="DS572711">
    <property type="protein sequence ID" value="EGY16337.1"/>
    <property type="molecule type" value="Genomic_DNA"/>
</dbReference>
<feature type="binding site" evidence="2">
    <location>
        <position position="469"/>
    </location>
    <ligand>
        <name>L-glutamate</name>
        <dbReference type="ChEBI" id="CHEBI:29985"/>
    </ligand>
</feature>
<dbReference type="InterPro" id="IPR000101">
    <property type="entry name" value="GGT_peptidase"/>
</dbReference>
<dbReference type="RefSeq" id="XP_009654701.1">
    <property type="nucleotide sequence ID" value="XM_009656406.1"/>
</dbReference>
<dbReference type="Proteomes" id="UP000001611">
    <property type="component" value="Unassembled WGS sequence"/>
</dbReference>
<evidence type="ECO:0000256" key="2">
    <source>
        <dbReference type="PIRSR" id="PIRSR600101-2"/>
    </source>
</evidence>